<gene>
    <name evidence="3" type="primary">rpsF</name>
    <name evidence="4" type="ORF">UU55_C0003G0031</name>
</gene>
<dbReference type="PANTHER" id="PTHR21011">
    <property type="entry name" value="MITOCHONDRIAL 28S RIBOSOMAL PROTEIN S6"/>
    <property type="match status" value="1"/>
</dbReference>
<evidence type="ECO:0000313" key="4">
    <source>
        <dbReference type="EMBL" id="KKS03317.1"/>
    </source>
</evidence>
<evidence type="ECO:0000256" key="1">
    <source>
        <dbReference type="ARBA" id="ARBA00009512"/>
    </source>
</evidence>
<keyword evidence="3 4" id="KW-0689">Ribosomal protein</keyword>
<keyword evidence="3" id="KW-0699">rRNA-binding</keyword>
<accession>A0A0G0VUF4</accession>
<comment type="caution">
    <text evidence="4">The sequence shown here is derived from an EMBL/GenBank/DDBJ whole genome shotgun (WGS) entry which is preliminary data.</text>
</comment>
<evidence type="ECO:0000313" key="5">
    <source>
        <dbReference type="Proteomes" id="UP000033947"/>
    </source>
</evidence>
<dbReference type="InterPro" id="IPR020814">
    <property type="entry name" value="Ribosomal_S6_plastid/chlpt"/>
</dbReference>
<dbReference type="GO" id="GO:0005840">
    <property type="term" value="C:ribosome"/>
    <property type="evidence" value="ECO:0007669"/>
    <property type="project" value="UniProtKB-KW"/>
</dbReference>
<dbReference type="EMBL" id="LCBB01000003">
    <property type="protein sequence ID" value="KKS03317.1"/>
    <property type="molecule type" value="Genomic_DNA"/>
</dbReference>
<dbReference type="Gene3D" id="3.30.70.60">
    <property type="match status" value="1"/>
</dbReference>
<dbReference type="GO" id="GO:0005737">
    <property type="term" value="C:cytoplasm"/>
    <property type="evidence" value="ECO:0007669"/>
    <property type="project" value="UniProtKB-ARBA"/>
</dbReference>
<sequence length="94" mass="10985">MKQYEIMNIYKLELGEEGAKELSSKVQENIDSNGGKVTASNFWGKRKFAYEMNKQREGFYEVINFEIDPSKLKKFESKLKLMNGVFRYLITAQS</sequence>
<dbReference type="GO" id="GO:0003735">
    <property type="term" value="F:structural constituent of ribosome"/>
    <property type="evidence" value="ECO:0007669"/>
    <property type="project" value="InterPro"/>
</dbReference>
<comment type="function">
    <text evidence="3">Binds together with bS18 to 16S ribosomal RNA.</text>
</comment>
<organism evidence="4 5">
    <name type="scientific">candidate division WWE3 bacterium GW2011_GWC2_41_23</name>
    <dbReference type="NCBI Taxonomy" id="1619123"/>
    <lineage>
        <taxon>Bacteria</taxon>
        <taxon>Katanobacteria</taxon>
    </lineage>
</organism>
<dbReference type="GO" id="GO:0070181">
    <property type="term" value="F:small ribosomal subunit rRNA binding"/>
    <property type="evidence" value="ECO:0007669"/>
    <property type="project" value="TreeGrafter"/>
</dbReference>
<dbReference type="InterPro" id="IPR000529">
    <property type="entry name" value="Ribosomal_bS6"/>
</dbReference>
<dbReference type="InterPro" id="IPR035980">
    <property type="entry name" value="Ribosomal_bS6_sf"/>
</dbReference>
<dbReference type="GO" id="GO:0006412">
    <property type="term" value="P:translation"/>
    <property type="evidence" value="ECO:0007669"/>
    <property type="project" value="UniProtKB-UniRule"/>
</dbReference>
<reference evidence="4 5" key="1">
    <citation type="journal article" date="2015" name="Nature">
        <title>rRNA introns, odd ribosomes, and small enigmatic genomes across a large radiation of phyla.</title>
        <authorList>
            <person name="Brown C.T."/>
            <person name="Hug L.A."/>
            <person name="Thomas B.C."/>
            <person name="Sharon I."/>
            <person name="Castelle C.J."/>
            <person name="Singh A."/>
            <person name="Wilkins M.J."/>
            <person name="Williams K.H."/>
            <person name="Banfield J.F."/>
        </authorList>
    </citation>
    <scope>NUCLEOTIDE SEQUENCE [LARGE SCALE GENOMIC DNA]</scope>
</reference>
<dbReference type="NCBIfam" id="TIGR00166">
    <property type="entry name" value="S6"/>
    <property type="match status" value="1"/>
</dbReference>
<dbReference type="Pfam" id="PF01250">
    <property type="entry name" value="Ribosomal_S6"/>
    <property type="match status" value="1"/>
</dbReference>
<keyword evidence="3" id="KW-0694">RNA-binding</keyword>
<evidence type="ECO:0000256" key="3">
    <source>
        <dbReference type="HAMAP-Rule" id="MF_00360"/>
    </source>
</evidence>
<dbReference type="AlphaFoldDB" id="A0A0G0VUF4"/>
<keyword evidence="3" id="KW-0687">Ribonucleoprotein</keyword>
<proteinExistence type="inferred from homology"/>
<dbReference type="InterPro" id="IPR014717">
    <property type="entry name" value="Transl_elong_EF1B/ribsomal_bS6"/>
</dbReference>
<name>A0A0G0VUF4_UNCKA</name>
<dbReference type="HAMAP" id="MF_00360">
    <property type="entry name" value="Ribosomal_bS6"/>
    <property type="match status" value="1"/>
</dbReference>
<dbReference type="PANTHER" id="PTHR21011:SF1">
    <property type="entry name" value="SMALL RIBOSOMAL SUBUNIT PROTEIN BS6M"/>
    <property type="match status" value="1"/>
</dbReference>
<dbReference type="CDD" id="cd00473">
    <property type="entry name" value="bS6"/>
    <property type="match status" value="1"/>
</dbReference>
<evidence type="ECO:0000256" key="2">
    <source>
        <dbReference type="ARBA" id="ARBA00035294"/>
    </source>
</evidence>
<comment type="similarity">
    <text evidence="1 3">Belongs to the bacterial ribosomal protein bS6 family.</text>
</comment>
<dbReference type="Proteomes" id="UP000033947">
    <property type="component" value="Unassembled WGS sequence"/>
</dbReference>
<dbReference type="GO" id="GO:1990904">
    <property type="term" value="C:ribonucleoprotein complex"/>
    <property type="evidence" value="ECO:0007669"/>
    <property type="project" value="UniProtKB-KW"/>
</dbReference>
<dbReference type="SUPFAM" id="SSF54995">
    <property type="entry name" value="Ribosomal protein S6"/>
    <property type="match status" value="1"/>
</dbReference>
<protein>
    <recommendedName>
        <fullName evidence="2 3">Small ribosomal subunit protein bS6</fullName>
    </recommendedName>
</protein>